<keyword evidence="2" id="KW-0378">Hydrolase</keyword>
<dbReference type="Pfam" id="PF12146">
    <property type="entry name" value="Hydrolase_4"/>
    <property type="match status" value="1"/>
</dbReference>
<dbReference type="SUPFAM" id="SSF53474">
    <property type="entry name" value="alpha/beta-Hydrolases"/>
    <property type="match status" value="1"/>
</dbReference>
<sequence>MPAHPFIDFHYPGGPTAVLLVHGLTGTPSEMKITAKGLARAGYSVYGAKLAGHCGSEADLIATTAEDWLASALSAFDHIRTTHETVIVGGLSMGALLALLVARERPGQVAGCLAYAPTLFYDGWSIPKASILLRSAVTLGFGRFIRFREAYPYGIKDERLRARIVNAMEAGDAAAAGHLYMSGLSLRELLRIIARVKREAGAIRTPTLILQAREDDVASVRNASFLAARLGGQAEKILLEDSYHMITIDRERDLVVAHSLDFLRRLEARRAEPALPRAPARTGRGDTAIAFPLAEQEPAYGL</sequence>
<name>A0ABT0D9W2_9HYPH</name>
<dbReference type="RefSeq" id="WP_247028104.1">
    <property type="nucleotide sequence ID" value="NZ_JALKCH010000004.1"/>
</dbReference>
<evidence type="ECO:0000313" key="2">
    <source>
        <dbReference type="EMBL" id="MCK0196736.1"/>
    </source>
</evidence>
<organism evidence="2 3">
    <name type="scientific">Ancylobacter crimeensis</name>
    <dbReference type="NCBI Taxonomy" id="2579147"/>
    <lineage>
        <taxon>Bacteria</taxon>
        <taxon>Pseudomonadati</taxon>
        <taxon>Pseudomonadota</taxon>
        <taxon>Alphaproteobacteria</taxon>
        <taxon>Hyphomicrobiales</taxon>
        <taxon>Xanthobacteraceae</taxon>
        <taxon>Ancylobacter</taxon>
    </lineage>
</organism>
<evidence type="ECO:0000259" key="1">
    <source>
        <dbReference type="Pfam" id="PF12146"/>
    </source>
</evidence>
<gene>
    <name evidence="2" type="ORF">MWN34_07390</name>
</gene>
<comment type="caution">
    <text evidence="2">The sequence shown here is derived from an EMBL/GenBank/DDBJ whole genome shotgun (WGS) entry which is preliminary data.</text>
</comment>
<dbReference type="InterPro" id="IPR051044">
    <property type="entry name" value="MAG_DAG_Lipase"/>
</dbReference>
<feature type="domain" description="Serine aminopeptidase S33" evidence="1">
    <location>
        <begin position="17"/>
        <end position="251"/>
    </location>
</feature>
<keyword evidence="3" id="KW-1185">Reference proteome</keyword>
<accession>A0ABT0D9W2</accession>
<dbReference type="PANTHER" id="PTHR11614">
    <property type="entry name" value="PHOSPHOLIPASE-RELATED"/>
    <property type="match status" value="1"/>
</dbReference>
<dbReference type="Gene3D" id="3.40.50.1820">
    <property type="entry name" value="alpha/beta hydrolase"/>
    <property type="match status" value="1"/>
</dbReference>
<dbReference type="Proteomes" id="UP001203284">
    <property type="component" value="Unassembled WGS sequence"/>
</dbReference>
<dbReference type="GO" id="GO:0016787">
    <property type="term" value="F:hydrolase activity"/>
    <property type="evidence" value="ECO:0007669"/>
    <property type="project" value="UniProtKB-KW"/>
</dbReference>
<dbReference type="InterPro" id="IPR022742">
    <property type="entry name" value="Hydrolase_4"/>
</dbReference>
<reference evidence="2 3" key="1">
    <citation type="submission" date="2022-04" db="EMBL/GenBank/DDBJ databases">
        <authorList>
            <person name="Grouzdev D.S."/>
            <person name="Pantiukh K.S."/>
            <person name="Krutkina M.S."/>
        </authorList>
    </citation>
    <scope>NUCLEOTIDE SEQUENCE [LARGE SCALE GENOMIC DNA]</scope>
    <source>
        <strain evidence="2 3">6x-1</strain>
    </source>
</reference>
<proteinExistence type="predicted"/>
<evidence type="ECO:0000313" key="3">
    <source>
        <dbReference type="Proteomes" id="UP001203284"/>
    </source>
</evidence>
<dbReference type="EMBL" id="JALKCH010000004">
    <property type="protein sequence ID" value="MCK0196736.1"/>
    <property type="molecule type" value="Genomic_DNA"/>
</dbReference>
<protein>
    <submittedName>
        <fullName evidence="2">Alpha/beta fold hydrolase</fullName>
    </submittedName>
</protein>
<dbReference type="InterPro" id="IPR029058">
    <property type="entry name" value="AB_hydrolase_fold"/>
</dbReference>